<dbReference type="GeneID" id="70131216"/>
<dbReference type="RefSeq" id="XP_045962826.1">
    <property type="nucleotide sequence ID" value="XM_046102324.1"/>
</dbReference>
<reference evidence="1" key="1">
    <citation type="journal article" date="2021" name="Nat. Commun.">
        <title>Genetic determinants of endophytism in the Arabidopsis root mycobiome.</title>
        <authorList>
            <person name="Mesny F."/>
            <person name="Miyauchi S."/>
            <person name="Thiergart T."/>
            <person name="Pickel B."/>
            <person name="Atanasova L."/>
            <person name="Karlsson M."/>
            <person name="Huettel B."/>
            <person name="Barry K.W."/>
            <person name="Haridas S."/>
            <person name="Chen C."/>
            <person name="Bauer D."/>
            <person name="Andreopoulos W."/>
            <person name="Pangilinan J."/>
            <person name="LaButti K."/>
            <person name="Riley R."/>
            <person name="Lipzen A."/>
            <person name="Clum A."/>
            <person name="Drula E."/>
            <person name="Henrissat B."/>
            <person name="Kohler A."/>
            <person name="Grigoriev I.V."/>
            <person name="Martin F.M."/>
            <person name="Hacquard S."/>
        </authorList>
    </citation>
    <scope>NUCLEOTIDE SEQUENCE</scope>
    <source>
        <strain evidence="1">MPI-SDFR-AT-0073</strain>
    </source>
</reference>
<sequence length="79" mass="9041">MGIDWIPHSLRYIGLFDYTNADLELNSLLNNKTSILEMYSAPLQVVEVGEDVYKRLARSSSVERCGWTATEYGNRAWLV</sequence>
<proteinExistence type="predicted"/>
<evidence type="ECO:0000313" key="1">
    <source>
        <dbReference type="EMBL" id="KAH6658592.1"/>
    </source>
</evidence>
<name>A0A9P9A0N3_9PEZI</name>
<evidence type="ECO:0000313" key="2">
    <source>
        <dbReference type="Proteomes" id="UP000758603"/>
    </source>
</evidence>
<protein>
    <submittedName>
        <fullName evidence="1">Uncharacterized protein</fullName>
    </submittedName>
</protein>
<keyword evidence="2" id="KW-1185">Reference proteome</keyword>
<dbReference type="AlphaFoldDB" id="A0A9P9A0N3"/>
<gene>
    <name evidence="1" type="ORF">BKA67DRAFT_558491</name>
</gene>
<dbReference type="EMBL" id="JAGPXC010000002">
    <property type="protein sequence ID" value="KAH6658592.1"/>
    <property type="molecule type" value="Genomic_DNA"/>
</dbReference>
<dbReference type="OrthoDB" id="9994419at2759"/>
<comment type="caution">
    <text evidence="1">The sequence shown here is derived from an EMBL/GenBank/DDBJ whole genome shotgun (WGS) entry which is preliminary data.</text>
</comment>
<dbReference type="Proteomes" id="UP000758603">
    <property type="component" value="Unassembled WGS sequence"/>
</dbReference>
<organism evidence="1 2">
    <name type="scientific">Truncatella angustata</name>
    <dbReference type="NCBI Taxonomy" id="152316"/>
    <lineage>
        <taxon>Eukaryota</taxon>
        <taxon>Fungi</taxon>
        <taxon>Dikarya</taxon>
        <taxon>Ascomycota</taxon>
        <taxon>Pezizomycotina</taxon>
        <taxon>Sordariomycetes</taxon>
        <taxon>Xylariomycetidae</taxon>
        <taxon>Amphisphaeriales</taxon>
        <taxon>Sporocadaceae</taxon>
        <taxon>Truncatella</taxon>
    </lineage>
</organism>
<accession>A0A9P9A0N3</accession>